<reference evidence="2" key="1">
    <citation type="submission" date="2022-01" db="EMBL/GenBank/DDBJ databases">
        <title>Whole genome-based taxonomy of the Shewanellaceae.</title>
        <authorList>
            <person name="Martin-Rodriguez A.J."/>
        </authorList>
    </citation>
    <scope>NUCLEOTIDE SEQUENCE</scope>
    <source>
        <strain evidence="2">DSM 16422</strain>
    </source>
</reference>
<name>A0A9X2CIF7_9GAMM</name>
<feature type="region of interest" description="Disordered" evidence="1">
    <location>
        <begin position="28"/>
        <end position="95"/>
    </location>
</feature>
<protein>
    <submittedName>
        <fullName evidence="2">Uncharacterized protein</fullName>
    </submittedName>
</protein>
<feature type="compositionally biased region" description="Gly residues" evidence="1">
    <location>
        <begin position="64"/>
        <end position="73"/>
    </location>
</feature>
<keyword evidence="3" id="KW-1185">Reference proteome</keyword>
<organism evidence="2 3">
    <name type="scientific">Shewanella gaetbuli</name>
    <dbReference type="NCBI Taxonomy" id="220752"/>
    <lineage>
        <taxon>Bacteria</taxon>
        <taxon>Pseudomonadati</taxon>
        <taxon>Pseudomonadota</taxon>
        <taxon>Gammaproteobacteria</taxon>
        <taxon>Alteromonadales</taxon>
        <taxon>Shewanellaceae</taxon>
        <taxon>Shewanella</taxon>
    </lineage>
</organism>
<evidence type="ECO:0000313" key="3">
    <source>
        <dbReference type="Proteomes" id="UP001139333"/>
    </source>
</evidence>
<dbReference type="EMBL" id="JAKIKP010000006">
    <property type="protein sequence ID" value="MCL1142982.1"/>
    <property type="molecule type" value="Genomic_DNA"/>
</dbReference>
<proteinExistence type="predicted"/>
<dbReference type="RefSeq" id="WP_248995668.1">
    <property type="nucleotide sequence ID" value="NZ_JAKIKP010000006.1"/>
</dbReference>
<gene>
    <name evidence="2" type="ORF">L2672_09780</name>
</gene>
<feature type="region of interest" description="Disordered" evidence="1">
    <location>
        <begin position="154"/>
        <end position="178"/>
    </location>
</feature>
<dbReference type="AlphaFoldDB" id="A0A9X2CIF7"/>
<comment type="caution">
    <text evidence="2">The sequence shown here is derived from an EMBL/GenBank/DDBJ whole genome shotgun (WGS) entry which is preliminary data.</text>
</comment>
<evidence type="ECO:0000313" key="2">
    <source>
        <dbReference type="EMBL" id="MCL1142982.1"/>
    </source>
</evidence>
<dbReference type="Proteomes" id="UP001139333">
    <property type="component" value="Unassembled WGS sequence"/>
</dbReference>
<feature type="compositionally biased region" description="Basic and acidic residues" evidence="1">
    <location>
        <begin position="28"/>
        <end position="51"/>
    </location>
</feature>
<accession>A0A9X2CIF7</accession>
<evidence type="ECO:0000256" key="1">
    <source>
        <dbReference type="SAM" id="MobiDB-lite"/>
    </source>
</evidence>
<feature type="compositionally biased region" description="Low complexity" evidence="1">
    <location>
        <begin position="74"/>
        <end position="94"/>
    </location>
</feature>
<sequence length="178" mass="18989">MSAQMFKEGTAIKSRVGKDYVKDVVRKTAGRESASENLENEIKKSRQEKPRTATAIADSAVSGGTSGIGGAIRGGATDAQRRGSGASSATRSGANLVNTLNAASSIDHAKSMNKFDQQTSRNQMALDAVAIGAGMGLADRWDNEELDEEYERMDQYAHKPNSRGGKRRKRKQIVGIGG</sequence>
<feature type="compositionally biased region" description="Basic residues" evidence="1">
    <location>
        <begin position="160"/>
        <end position="172"/>
    </location>
</feature>